<geneLocation type="mitochondrion" evidence="1"/>
<dbReference type="AlphaFoldDB" id="A0A650AFE6"/>
<sequence>MQPSLFLEKKNFSLSEREREGCTRGPLWVFWKACTFDLPITVPRNEADSDTLVIKVWLRVIFNSESKKVLTFSSRYLQSSLEPLTPMSQSSAYLTYTSLR</sequence>
<dbReference type="EMBL" id="MK527108">
    <property type="protein sequence ID" value="QGN66762.1"/>
    <property type="molecule type" value="Genomic_DNA"/>
</dbReference>
<dbReference type="RefSeq" id="YP_009722360.1">
    <property type="nucleotide sequence ID" value="NC_045397.1"/>
</dbReference>
<dbReference type="GeneID" id="42906085"/>
<protein>
    <submittedName>
        <fullName evidence="1">Uncharacterized protein</fullName>
    </submittedName>
</protein>
<keyword evidence="1" id="KW-0496">Mitochondrion</keyword>
<reference evidence="1" key="1">
    <citation type="submission" date="2019-02" db="EMBL/GenBank/DDBJ databases">
        <title>The largest mitochondrial genome of Morchella importuna (272.2 kb) among fungi reservoir of numerous mitochondrial ORFs, repeatitive sequences and nuclear genome horizontal transfer.</title>
        <authorList>
            <person name="Liu W."/>
            <person name="Bian Y."/>
        </authorList>
    </citation>
    <scope>NUCLEOTIDE SEQUENCE</scope>
</reference>
<organism evidence="1">
    <name type="scientific">Morchella importuna</name>
    <dbReference type="NCBI Taxonomy" id="1174673"/>
    <lineage>
        <taxon>Eukaryota</taxon>
        <taxon>Fungi</taxon>
        <taxon>Dikarya</taxon>
        <taxon>Ascomycota</taxon>
        <taxon>Pezizomycotina</taxon>
        <taxon>Pezizomycetes</taxon>
        <taxon>Pezizales</taxon>
        <taxon>Morchellaceae</taxon>
        <taxon>Morchella</taxon>
    </lineage>
</organism>
<gene>
    <name evidence="1" type="primary">orf100</name>
</gene>
<accession>A0A650AFE6</accession>
<proteinExistence type="predicted"/>
<evidence type="ECO:0000313" key="1">
    <source>
        <dbReference type="EMBL" id="QGN66762.1"/>
    </source>
</evidence>
<name>A0A650AFE6_9PEZI</name>